<feature type="region of interest" description="Disordered" evidence="1">
    <location>
        <begin position="67"/>
        <end position="90"/>
    </location>
</feature>
<dbReference type="EMBL" id="BEGY01000024">
    <property type="protein sequence ID" value="GAX77328.1"/>
    <property type="molecule type" value="Genomic_DNA"/>
</dbReference>
<dbReference type="Proteomes" id="UP000232323">
    <property type="component" value="Unassembled WGS sequence"/>
</dbReference>
<proteinExistence type="predicted"/>
<protein>
    <submittedName>
        <fullName evidence="2">Uncharacterized protein</fullName>
    </submittedName>
</protein>
<evidence type="ECO:0000256" key="1">
    <source>
        <dbReference type="SAM" id="MobiDB-lite"/>
    </source>
</evidence>
<comment type="caution">
    <text evidence="2">The sequence shown here is derived from an EMBL/GenBank/DDBJ whole genome shotgun (WGS) entry which is preliminary data.</text>
</comment>
<evidence type="ECO:0000313" key="3">
    <source>
        <dbReference type="Proteomes" id="UP000232323"/>
    </source>
</evidence>
<keyword evidence="3" id="KW-1185">Reference proteome</keyword>
<reference evidence="2 3" key="1">
    <citation type="submission" date="2017-08" db="EMBL/GenBank/DDBJ databases">
        <title>Acidophilic green algal genome provides insights into adaptation to an acidic environment.</title>
        <authorList>
            <person name="Hirooka S."/>
            <person name="Hirose Y."/>
            <person name="Kanesaki Y."/>
            <person name="Higuchi S."/>
            <person name="Fujiwara T."/>
            <person name="Onuma R."/>
            <person name="Era A."/>
            <person name="Ohbayashi R."/>
            <person name="Uzuka A."/>
            <person name="Nozaki H."/>
            <person name="Yoshikawa H."/>
            <person name="Miyagishima S.Y."/>
        </authorList>
    </citation>
    <scope>NUCLEOTIDE SEQUENCE [LARGE SCALE GENOMIC DNA]</scope>
    <source>
        <strain evidence="2 3">NIES-2499</strain>
    </source>
</reference>
<accession>A0A250X2N5</accession>
<dbReference type="AlphaFoldDB" id="A0A250X2N5"/>
<feature type="region of interest" description="Disordered" evidence="1">
    <location>
        <begin position="1"/>
        <end position="46"/>
    </location>
</feature>
<name>A0A250X2N5_9CHLO</name>
<organism evidence="2 3">
    <name type="scientific">Chlamydomonas eustigma</name>
    <dbReference type="NCBI Taxonomy" id="1157962"/>
    <lineage>
        <taxon>Eukaryota</taxon>
        <taxon>Viridiplantae</taxon>
        <taxon>Chlorophyta</taxon>
        <taxon>core chlorophytes</taxon>
        <taxon>Chlorophyceae</taxon>
        <taxon>CS clade</taxon>
        <taxon>Chlamydomonadales</taxon>
        <taxon>Chlamydomonadaceae</taxon>
        <taxon>Chlamydomonas</taxon>
    </lineage>
</organism>
<gene>
    <name evidence="2" type="ORF">CEUSTIGMA_g4774.t1</name>
</gene>
<sequence length="90" mass="9389">MGNCCGGSEKSDSETYATFQGQQPRGRTTGASSSSQKDDAAKALAAEKAAQRQANFEASAVGRAAYTAVKDAKRPTQSSAANDNARDWLN</sequence>
<feature type="compositionally biased region" description="Polar residues" evidence="1">
    <location>
        <begin position="14"/>
        <end position="30"/>
    </location>
</feature>
<evidence type="ECO:0000313" key="2">
    <source>
        <dbReference type="EMBL" id="GAX77328.1"/>
    </source>
</evidence>